<dbReference type="OrthoDB" id="432835at2759"/>
<dbReference type="SUPFAM" id="SSF48652">
    <property type="entry name" value="Tetraspanin"/>
    <property type="match status" value="1"/>
</dbReference>
<keyword evidence="3 5" id="KW-1133">Transmembrane helix</keyword>
<reference evidence="7 8" key="1">
    <citation type="submission" date="2020-08" db="EMBL/GenBank/DDBJ databases">
        <title>Aphidius gifuensis genome sequencing and assembly.</title>
        <authorList>
            <person name="Du Z."/>
        </authorList>
    </citation>
    <scope>NUCLEOTIDE SEQUENCE [LARGE SCALE GENOMIC DNA]</scope>
    <source>
        <strain evidence="7">YNYX2018</strain>
        <tissue evidence="7">Adults</tissue>
    </source>
</reference>
<comment type="subcellular location">
    <subcellularLocation>
        <location evidence="1">Membrane</location>
        <topology evidence="1">Multi-pass membrane protein</topology>
    </subcellularLocation>
</comment>
<evidence type="ECO:0000313" key="8">
    <source>
        <dbReference type="Proteomes" id="UP000639338"/>
    </source>
</evidence>
<evidence type="ECO:0000256" key="3">
    <source>
        <dbReference type="ARBA" id="ARBA00022989"/>
    </source>
</evidence>
<dbReference type="PANTHER" id="PTHR19282:SF544">
    <property type="entry name" value="TETRASPANIN"/>
    <property type="match status" value="1"/>
</dbReference>
<evidence type="ECO:0000256" key="5">
    <source>
        <dbReference type="SAM" id="Phobius"/>
    </source>
</evidence>
<dbReference type="Gene3D" id="1.10.1450.10">
    <property type="entry name" value="Tetraspanin"/>
    <property type="match status" value="1"/>
</dbReference>
<dbReference type="InterPro" id="IPR008952">
    <property type="entry name" value="Tetraspanin_EC2_sf"/>
</dbReference>
<keyword evidence="6" id="KW-0732">Signal</keyword>
<evidence type="ECO:0000256" key="1">
    <source>
        <dbReference type="ARBA" id="ARBA00004141"/>
    </source>
</evidence>
<dbReference type="AlphaFoldDB" id="A0A834Y1B2"/>
<dbReference type="CDD" id="cd03127">
    <property type="entry name" value="tetraspanin_LEL"/>
    <property type="match status" value="1"/>
</dbReference>
<feature type="signal peptide" evidence="6">
    <location>
        <begin position="1"/>
        <end position="18"/>
    </location>
</feature>
<keyword evidence="8" id="KW-1185">Reference proteome</keyword>
<evidence type="ECO:0000256" key="6">
    <source>
        <dbReference type="SAM" id="SignalP"/>
    </source>
</evidence>
<proteinExistence type="predicted"/>
<dbReference type="PANTHER" id="PTHR19282">
    <property type="entry name" value="TETRASPANIN"/>
    <property type="match status" value="1"/>
</dbReference>
<dbReference type="InterPro" id="IPR018499">
    <property type="entry name" value="Tetraspanin/Peripherin"/>
</dbReference>
<organism evidence="7 8">
    <name type="scientific">Aphidius gifuensis</name>
    <name type="common">Parasitoid wasp</name>
    <dbReference type="NCBI Taxonomy" id="684658"/>
    <lineage>
        <taxon>Eukaryota</taxon>
        <taxon>Metazoa</taxon>
        <taxon>Ecdysozoa</taxon>
        <taxon>Arthropoda</taxon>
        <taxon>Hexapoda</taxon>
        <taxon>Insecta</taxon>
        <taxon>Pterygota</taxon>
        <taxon>Neoptera</taxon>
        <taxon>Endopterygota</taxon>
        <taxon>Hymenoptera</taxon>
        <taxon>Apocrita</taxon>
        <taxon>Ichneumonoidea</taxon>
        <taxon>Braconidae</taxon>
        <taxon>Aphidiinae</taxon>
        <taxon>Aphidius</taxon>
    </lineage>
</organism>
<dbReference type="GO" id="GO:0005886">
    <property type="term" value="C:plasma membrane"/>
    <property type="evidence" value="ECO:0007669"/>
    <property type="project" value="TreeGrafter"/>
</dbReference>
<keyword evidence="4 5" id="KW-0472">Membrane</keyword>
<keyword evidence="2 5" id="KW-0812">Transmembrane</keyword>
<gene>
    <name evidence="7" type="ORF">HCN44_010807</name>
</gene>
<accession>A0A834Y1B2</accession>
<feature type="transmembrane region" description="Helical" evidence="5">
    <location>
        <begin position="120"/>
        <end position="141"/>
    </location>
</feature>
<sequence>MFLLFIAIVLEINAAIFAFYLEDDSIKSSEKELNHMINNYYIDSKSASSFDSIQDRLRCCGVMGVNDWNNIRIDHKTIPNSCCQVRFTSNNDEKNKFVCAEYYDYGCLNQMKKIIKMKTILLIFGTMSVILIQLAGIVFISKLRTKDEENKLNRQKSELSKLVYPDRLEG</sequence>
<feature type="chain" id="PRO_5044320466" evidence="6">
    <location>
        <begin position="19"/>
        <end position="170"/>
    </location>
</feature>
<dbReference type="Proteomes" id="UP000639338">
    <property type="component" value="Unassembled WGS sequence"/>
</dbReference>
<name>A0A834Y1B2_APHGI</name>
<evidence type="ECO:0000256" key="2">
    <source>
        <dbReference type="ARBA" id="ARBA00022692"/>
    </source>
</evidence>
<evidence type="ECO:0000313" key="7">
    <source>
        <dbReference type="EMBL" id="KAF7996141.1"/>
    </source>
</evidence>
<comment type="caution">
    <text evidence="7">The sequence shown here is derived from an EMBL/GenBank/DDBJ whole genome shotgun (WGS) entry which is preliminary data.</text>
</comment>
<dbReference type="Pfam" id="PF00335">
    <property type="entry name" value="Tetraspanin"/>
    <property type="match status" value="1"/>
</dbReference>
<protein>
    <submittedName>
        <fullName evidence="7">Uncharacterized protein</fullName>
    </submittedName>
</protein>
<evidence type="ECO:0000256" key="4">
    <source>
        <dbReference type="ARBA" id="ARBA00023136"/>
    </source>
</evidence>
<dbReference type="EMBL" id="JACMRX010000002">
    <property type="protein sequence ID" value="KAF7996141.1"/>
    <property type="molecule type" value="Genomic_DNA"/>
</dbReference>